<dbReference type="GO" id="GO:0009103">
    <property type="term" value="P:lipopolysaccharide biosynthetic process"/>
    <property type="evidence" value="ECO:0007669"/>
    <property type="project" value="UniProtKB-ARBA"/>
</dbReference>
<dbReference type="RefSeq" id="WP_002717812.1">
    <property type="nucleotide sequence ID" value="NZ_UFSI01000001.1"/>
</dbReference>
<dbReference type="PANTHER" id="PTHR33908:SF11">
    <property type="entry name" value="MEMBRANE PROTEIN"/>
    <property type="match status" value="1"/>
</dbReference>
<evidence type="ECO:0000313" key="10">
    <source>
        <dbReference type="EMBL" id="SUU83028.1"/>
    </source>
</evidence>
<evidence type="ECO:0000313" key="11">
    <source>
        <dbReference type="Proteomes" id="UP000254343"/>
    </source>
</evidence>
<evidence type="ECO:0000256" key="1">
    <source>
        <dbReference type="ARBA" id="ARBA00004651"/>
    </source>
</evidence>
<accession>A0A380W235</accession>
<gene>
    <name evidence="10" type="ORF">NCTC12722_00187</name>
</gene>
<protein>
    <submittedName>
        <fullName evidence="10">Predicted membrane protein</fullName>
    </submittedName>
</protein>
<keyword evidence="3" id="KW-0328">Glycosyltransferase</keyword>
<dbReference type="GO" id="GO:0005886">
    <property type="term" value="C:plasma membrane"/>
    <property type="evidence" value="ECO:0007669"/>
    <property type="project" value="UniProtKB-SubCell"/>
</dbReference>
<evidence type="ECO:0000256" key="7">
    <source>
        <dbReference type="ARBA" id="ARBA00023136"/>
    </source>
</evidence>
<dbReference type="OrthoDB" id="3760751at2"/>
<keyword evidence="4" id="KW-0808">Transferase</keyword>
<evidence type="ECO:0000256" key="3">
    <source>
        <dbReference type="ARBA" id="ARBA00022676"/>
    </source>
</evidence>
<feature type="transmembrane region" description="Helical" evidence="8">
    <location>
        <begin position="122"/>
        <end position="142"/>
    </location>
</feature>
<organism evidence="10 11">
    <name type="scientific">Afipia felis</name>
    <name type="common">Cat scratch disease bacillus</name>
    <dbReference type="NCBI Taxonomy" id="1035"/>
    <lineage>
        <taxon>Bacteria</taxon>
        <taxon>Pseudomonadati</taxon>
        <taxon>Pseudomonadota</taxon>
        <taxon>Alphaproteobacteria</taxon>
        <taxon>Hyphomicrobiales</taxon>
        <taxon>Nitrobacteraceae</taxon>
        <taxon>Afipia</taxon>
    </lineage>
</organism>
<evidence type="ECO:0000259" key="9">
    <source>
        <dbReference type="Pfam" id="PF13231"/>
    </source>
</evidence>
<comment type="subcellular location">
    <subcellularLocation>
        <location evidence="1">Cell membrane</location>
        <topology evidence="1">Multi-pass membrane protein</topology>
    </subcellularLocation>
</comment>
<dbReference type="AlphaFoldDB" id="A0A380W235"/>
<feature type="transmembrane region" description="Helical" evidence="8">
    <location>
        <begin position="244"/>
        <end position="270"/>
    </location>
</feature>
<sequence length="572" mass="63844">MTVLDRERQESDGVLLRRTDKSPNAKPSFFRFHLSRLHGFDLATLALLATIFVLVLLTFRVYAVTNDEWVQHHYGELILDYYKSGFTDRALFEFDNLYLYGGLFDIVAAALSPIVPLEVYDLRHLMTGLAGIGGIAAAAALARRIAGPRAGFLAALLLATCGAWYGTMFNHTKDIPLAAAMTTASYFLIRTARDLPRPRWRDVIGLGLFTGLALGIKVLGLLLVVYAGLLVLARIPRPTTMRDALRFIGTCILRFSPALVLAYLIMIAAWPWAAQSPLNPVRGLFQFAEFHYHIQTWLDGQRYEMATAPRLYVPIYLAIRLPLLLLGAAALSLALVMLPQTMSRLFPQTQRRETAMVIFMVLFPLACQVIGHGPAFTGMRHFLFVVPLLAVLAAVALNAVIGSFGRRHFAFATAAFALVLADVGMNARQLYELHPYEYLYYNRLVGGIHGAARRYVMDYWVEVMPASVAQLGRFLDRTEGHHKPVPAIYSVGVCGERKSFERELKVQGLSQRLRWTADWPHADFFIAPTHGNCDEVLKGQSVAAIMREDTLIGVVKDRRRITRPAIVDATPQ</sequence>
<reference evidence="10 11" key="1">
    <citation type="submission" date="2018-06" db="EMBL/GenBank/DDBJ databases">
        <authorList>
            <consortium name="Pathogen Informatics"/>
            <person name="Doyle S."/>
        </authorList>
    </citation>
    <scope>NUCLEOTIDE SEQUENCE [LARGE SCALE GENOMIC DNA]</scope>
    <source>
        <strain evidence="10 11">NCTC12722</strain>
    </source>
</reference>
<feature type="domain" description="Glycosyltransferase RgtA/B/C/D-like" evidence="9">
    <location>
        <begin position="129"/>
        <end position="257"/>
    </location>
</feature>
<evidence type="ECO:0000256" key="8">
    <source>
        <dbReference type="SAM" id="Phobius"/>
    </source>
</evidence>
<dbReference type="GO" id="GO:0016763">
    <property type="term" value="F:pentosyltransferase activity"/>
    <property type="evidence" value="ECO:0007669"/>
    <property type="project" value="TreeGrafter"/>
</dbReference>
<feature type="transmembrane region" description="Helical" evidence="8">
    <location>
        <begin position="97"/>
        <end position="116"/>
    </location>
</feature>
<keyword evidence="7 8" id="KW-0472">Membrane</keyword>
<name>A0A380W235_AFIFE</name>
<feature type="transmembrane region" description="Helical" evidence="8">
    <location>
        <begin position="357"/>
        <end position="376"/>
    </location>
</feature>
<feature type="transmembrane region" description="Helical" evidence="8">
    <location>
        <begin position="42"/>
        <end position="63"/>
    </location>
</feature>
<dbReference type="InterPro" id="IPR050297">
    <property type="entry name" value="LipidA_mod_glycosyltrf_83"/>
</dbReference>
<evidence type="ECO:0000256" key="6">
    <source>
        <dbReference type="ARBA" id="ARBA00022989"/>
    </source>
</evidence>
<dbReference type="Pfam" id="PF13231">
    <property type="entry name" value="PMT_2"/>
    <property type="match status" value="1"/>
</dbReference>
<evidence type="ECO:0000256" key="5">
    <source>
        <dbReference type="ARBA" id="ARBA00022692"/>
    </source>
</evidence>
<feature type="transmembrane region" description="Helical" evidence="8">
    <location>
        <begin position="382"/>
        <end position="401"/>
    </location>
</feature>
<dbReference type="Proteomes" id="UP000254343">
    <property type="component" value="Unassembled WGS sequence"/>
</dbReference>
<feature type="transmembrane region" description="Helical" evidence="8">
    <location>
        <begin position="315"/>
        <end position="336"/>
    </location>
</feature>
<dbReference type="PANTHER" id="PTHR33908">
    <property type="entry name" value="MANNOSYLTRANSFERASE YKCB-RELATED"/>
    <property type="match status" value="1"/>
</dbReference>
<evidence type="ECO:0000256" key="4">
    <source>
        <dbReference type="ARBA" id="ARBA00022679"/>
    </source>
</evidence>
<keyword evidence="2" id="KW-1003">Cell membrane</keyword>
<proteinExistence type="predicted"/>
<feature type="transmembrane region" description="Helical" evidence="8">
    <location>
        <begin position="203"/>
        <end position="232"/>
    </location>
</feature>
<feature type="transmembrane region" description="Helical" evidence="8">
    <location>
        <begin position="149"/>
        <end position="167"/>
    </location>
</feature>
<keyword evidence="5 8" id="KW-0812">Transmembrane</keyword>
<evidence type="ECO:0000256" key="2">
    <source>
        <dbReference type="ARBA" id="ARBA00022475"/>
    </source>
</evidence>
<keyword evidence="6 8" id="KW-1133">Transmembrane helix</keyword>
<dbReference type="InterPro" id="IPR038731">
    <property type="entry name" value="RgtA/B/C-like"/>
</dbReference>
<dbReference type="EMBL" id="UIGB01000001">
    <property type="protein sequence ID" value="SUU83028.1"/>
    <property type="molecule type" value="Genomic_DNA"/>
</dbReference>